<feature type="region of interest" description="Disordered" evidence="1">
    <location>
        <begin position="213"/>
        <end position="237"/>
    </location>
</feature>
<name>A0A8K0CFH9_IGNLU</name>
<comment type="caution">
    <text evidence="2">The sequence shown here is derived from an EMBL/GenBank/DDBJ whole genome shotgun (WGS) entry which is preliminary data.</text>
</comment>
<reference evidence="2" key="1">
    <citation type="submission" date="2019-08" db="EMBL/GenBank/DDBJ databases">
        <title>The genome of the North American firefly Photinus pyralis.</title>
        <authorList>
            <consortium name="Photinus pyralis genome working group"/>
            <person name="Fallon T.R."/>
            <person name="Sander Lower S.E."/>
            <person name="Weng J.-K."/>
        </authorList>
    </citation>
    <scope>NUCLEOTIDE SEQUENCE</scope>
    <source>
        <strain evidence="2">TRF0915ILg1</strain>
        <tissue evidence="2">Whole body</tissue>
    </source>
</reference>
<gene>
    <name evidence="2" type="ORF">ILUMI_22994</name>
</gene>
<dbReference type="EMBL" id="VTPC01090547">
    <property type="protein sequence ID" value="KAF2883177.1"/>
    <property type="molecule type" value="Genomic_DNA"/>
</dbReference>
<evidence type="ECO:0000313" key="2">
    <source>
        <dbReference type="EMBL" id="KAF2883177.1"/>
    </source>
</evidence>
<proteinExistence type="predicted"/>
<dbReference type="Proteomes" id="UP000801492">
    <property type="component" value="Unassembled WGS sequence"/>
</dbReference>
<evidence type="ECO:0000313" key="3">
    <source>
        <dbReference type="Proteomes" id="UP000801492"/>
    </source>
</evidence>
<dbReference type="AlphaFoldDB" id="A0A8K0CFH9"/>
<sequence length="271" mass="29665">MGFNKPAVNMFFAKYEQLLQRFHYDPESIYNTDETALTTVQDSIKVLATTGQKQVGQVTSTERGTLITMCGTINALGNSILPATHRLQPLDRSIYGPLKKCYNDGCMSWSILWLFPPATLSQPSRKRDCIHLIVFDDSEFLASSVAGIVPNETTATSLTSVITNTSLDAPSTSSSVAPTNNCYERPVMPPHQRSTQVLTDTPIRNELAEIENVKRNQSKPTKEKKVDFSGTSSDSAQKNPIKILGAADMYGGLLTGRQEILVASIETTDGL</sequence>
<keyword evidence="3" id="KW-1185">Reference proteome</keyword>
<evidence type="ECO:0000256" key="1">
    <source>
        <dbReference type="SAM" id="MobiDB-lite"/>
    </source>
</evidence>
<protein>
    <submittedName>
        <fullName evidence="2">Uncharacterized protein</fullName>
    </submittedName>
</protein>
<accession>A0A8K0CFH9</accession>
<organism evidence="2 3">
    <name type="scientific">Ignelater luminosus</name>
    <name type="common">Cucubano</name>
    <name type="synonym">Pyrophorus luminosus</name>
    <dbReference type="NCBI Taxonomy" id="2038154"/>
    <lineage>
        <taxon>Eukaryota</taxon>
        <taxon>Metazoa</taxon>
        <taxon>Ecdysozoa</taxon>
        <taxon>Arthropoda</taxon>
        <taxon>Hexapoda</taxon>
        <taxon>Insecta</taxon>
        <taxon>Pterygota</taxon>
        <taxon>Neoptera</taxon>
        <taxon>Endopterygota</taxon>
        <taxon>Coleoptera</taxon>
        <taxon>Polyphaga</taxon>
        <taxon>Elateriformia</taxon>
        <taxon>Elateroidea</taxon>
        <taxon>Elateridae</taxon>
        <taxon>Agrypninae</taxon>
        <taxon>Pyrophorini</taxon>
        <taxon>Ignelater</taxon>
    </lineage>
</organism>